<dbReference type="Proteomes" id="UP000075880">
    <property type="component" value="Unassembled WGS sequence"/>
</dbReference>
<keyword evidence="3" id="KW-1185">Reference proteome</keyword>
<name>A0AAG5DJJ0_ANOAO</name>
<protein>
    <recommendedName>
        <fullName evidence="4">Secreted protein</fullName>
    </recommendedName>
</protein>
<dbReference type="EnsemblMetazoa" id="ENSAATROPT012106">
    <property type="protein sequence ID" value="ENSAATROPP010974"/>
    <property type="gene ID" value="ENSAATROPG009852"/>
</dbReference>
<sequence length="71" mass="7744">MVEKLLSLFICASSWAVGRSSLMQSGKSPRPEVHGAGKLCCAFGKRVLYVVYYERSNHSQVINAWPTGAAV</sequence>
<organism evidence="2 3">
    <name type="scientific">Anopheles atroparvus</name>
    <name type="common">European mosquito</name>
    <dbReference type="NCBI Taxonomy" id="41427"/>
    <lineage>
        <taxon>Eukaryota</taxon>
        <taxon>Metazoa</taxon>
        <taxon>Ecdysozoa</taxon>
        <taxon>Arthropoda</taxon>
        <taxon>Hexapoda</taxon>
        <taxon>Insecta</taxon>
        <taxon>Pterygota</taxon>
        <taxon>Neoptera</taxon>
        <taxon>Endopterygota</taxon>
        <taxon>Diptera</taxon>
        <taxon>Nematocera</taxon>
        <taxon>Culicoidea</taxon>
        <taxon>Culicidae</taxon>
        <taxon>Anophelinae</taxon>
        <taxon>Anopheles</taxon>
    </lineage>
</organism>
<keyword evidence="1" id="KW-0732">Signal</keyword>
<feature type="signal peptide" evidence="1">
    <location>
        <begin position="1"/>
        <end position="20"/>
    </location>
</feature>
<reference evidence="2" key="1">
    <citation type="submission" date="2024-04" db="UniProtKB">
        <authorList>
            <consortium name="EnsemblMetazoa"/>
        </authorList>
    </citation>
    <scope>IDENTIFICATION</scope>
    <source>
        <strain evidence="2">EBRO</strain>
    </source>
</reference>
<accession>A0AAG5DJJ0</accession>
<feature type="chain" id="PRO_5042497456" description="Secreted protein" evidence="1">
    <location>
        <begin position="21"/>
        <end position="71"/>
    </location>
</feature>
<evidence type="ECO:0008006" key="4">
    <source>
        <dbReference type="Google" id="ProtNLM"/>
    </source>
</evidence>
<dbReference type="AlphaFoldDB" id="A0AAG5DJJ0"/>
<proteinExistence type="predicted"/>
<evidence type="ECO:0000256" key="1">
    <source>
        <dbReference type="SAM" id="SignalP"/>
    </source>
</evidence>
<evidence type="ECO:0000313" key="3">
    <source>
        <dbReference type="Proteomes" id="UP000075880"/>
    </source>
</evidence>
<evidence type="ECO:0000313" key="2">
    <source>
        <dbReference type="EnsemblMetazoa" id="ENSAATROPP010974"/>
    </source>
</evidence>